<dbReference type="PROSITE" id="PS50853">
    <property type="entry name" value="FN3"/>
    <property type="match status" value="1"/>
</dbReference>
<dbReference type="InterPro" id="IPR036116">
    <property type="entry name" value="FN3_sf"/>
</dbReference>
<dbReference type="OrthoDB" id="2560527at2"/>
<evidence type="ECO:0000313" key="4">
    <source>
        <dbReference type="EMBL" id="AZU63050.1"/>
    </source>
</evidence>
<keyword evidence="2" id="KW-0812">Transmembrane</keyword>
<feature type="transmembrane region" description="Helical" evidence="2">
    <location>
        <begin position="53"/>
        <end position="73"/>
    </location>
</feature>
<feature type="domain" description="Fibronectin type-III" evidence="3">
    <location>
        <begin position="152"/>
        <end position="242"/>
    </location>
</feature>
<feature type="compositionally biased region" description="Polar residues" evidence="1">
    <location>
        <begin position="165"/>
        <end position="178"/>
    </location>
</feature>
<keyword evidence="2" id="KW-1133">Transmembrane helix</keyword>
<evidence type="ECO:0000256" key="1">
    <source>
        <dbReference type="SAM" id="MobiDB-lite"/>
    </source>
</evidence>
<keyword evidence="2" id="KW-0472">Membrane</keyword>
<dbReference type="Proteomes" id="UP000282892">
    <property type="component" value="Chromosome"/>
</dbReference>
<dbReference type="InterPro" id="IPR023833">
    <property type="entry name" value="Signal_pept_SipW-depend-type"/>
</dbReference>
<accession>A0A3T0I124</accession>
<keyword evidence="5" id="KW-1185">Reference proteome</keyword>
<evidence type="ECO:0000256" key="2">
    <source>
        <dbReference type="SAM" id="Phobius"/>
    </source>
</evidence>
<sequence length="307" mass="34553">MRTMQRSCCEKFNRFTDFVLNHYICWFENRANEGVSTIRSTRLRKFKKSSRKLVFIAKIAAIWYLLILTGSYLTSDTGAYFNDVEKISGTISAAKDFCKELNGKSDYWHNYCKDNAGIGNGPDKPDEDTGEKTDPDNPGHNKGGCDDHTNAPCSEVREVKEKHTSNSINLTWSNPNQGNKNFSHVNVYRNEDKTPVGTNIKNGQFDDEKLKPETKYTYKITTVDKSGKESVGTIIDVTTNADEVVGQNPAQVTKPEDKPEKINNSNSSEDTKTDINNETKDNSISSEETKQEDTADETIQTKKSNEN</sequence>
<dbReference type="KEGG" id="nmk:CHR53_18315"/>
<feature type="region of interest" description="Disordered" evidence="1">
    <location>
        <begin position="118"/>
        <end position="178"/>
    </location>
</feature>
<dbReference type="SUPFAM" id="SSF49265">
    <property type="entry name" value="Fibronectin type III"/>
    <property type="match status" value="1"/>
</dbReference>
<dbReference type="CDD" id="cd00063">
    <property type="entry name" value="FN3"/>
    <property type="match status" value="1"/>
</dbReference>
<proteinExistence type="predicted"/>
<evidence type="ECO:0000313" key="5">
    <source>
        <dbReference type="Proteomes" id="UP000282892"/>
    </source>
</evidence>
<dbReference type="InterPro" id="IPR003961">
    <property type="entry name" value="FN3_dom"/>
</dbReference>
<dbReference type="STRING" id="1193713.GCA_001636315_00499"/>
<evidence type="ECO:0000259" key="3">
    <source>
        <dbReference type="PROSITE" id="PS50853"/>
    </source>
</evidence>
<dbReference type="InterPro" id="IPR013783">
    <property type="entry name" value="Ig-like_fold"/>
</dbReference>
<dbReference type="Pfam" id="PF00041">
    <property type="entry name" value="fn3"/>
    <property type="match status" value="1"/>
</dbReference>
<organism evidence="4 5">
    <name type="scientific">Neobacillus mesonae</name>
    <dbReference type="NCBI Taxonomy" id="1193713"/>
    <lineage>
        <taxon>Bacteria</taxon>
        <taxon>Bacillati</taxon>
        <taxon>Bacillota</taxon>
        <taxon>Bacilli</taxon>
        <taxon>Bacillales</taxon>
        <taxon>Bacillaceae</taxon>
        <taxon>Neobacillus</taxon>
    </lineage>
</organism>
<name>A0A3T0I124_9BACI</name>
<gene>
    <name evidence="4" type="ORF">CHR53_18315</name>
</gene>
<reference evidence="4 5" key="1">
    <citation type="submission" date="2017-07" db="EMBL/GenBank/DDBJ databases">
        <title>The complete genome sequence of Bacillus mesonae strain H20-5, an efficient strain improving plant abiotic stress resistance.</title>
        <authorList>
            <person name="Kim S.Y."/>
            <person name="Song H."/>
            <person name="Sang M.K."/>
            <person name="Weon H.-Y."/>
            <person name="Song J."/>
        </authorList>
    </citation>
    <scope>NUCLEOTIDE SEQUENCE [LARGE SCALE GENOMIC DNA]</scope>
    <source>
        <strain evidence="4 5">H20-5</strain>
    </source>
</reference>
<protein>
    <recommendedName>
        <fullName evidence="3">Fibronectin type-III domain-containing protein</fullName>
    </recommendedName>
</protein>
<feature type="compositionally biased region" description="Basic and acidic residues" evidence="1">
    <location>
        <begin position="130"/>
        <end position="164"/>
    </location>
</feature>
<feature type="region of interest" description="Disordered" evidence="1">
    <location>
        <begin position="245"/>
        <end position="307"/>
    </location>
</feature>
<dbReference type="AlphaFoldDB" id="A0A3T0I124"/>
<dbReference type="NCBIfam" id="TIGR04088">
    <property type="entry name" value="cognate_SipW"/>
    <property type="match status" value="1"/>
</dbReference>
<feature type="compositionally biased region" description="Basic and acidic residues" evidence="1">
    <location>
        <begin position="269"/>
        <end position="307"/>
    </location>
</feature>
<dbReference type="EMBL" id="CP022572">
    <property type="protein sequence ID" value="AZU63050.1"/>
    <property type="molecule type" value="Genomic_DNA"/>
</dbReference>
<dbReference type="Gene3D" id="2.60.40.10">
    <property type="entry name" value="Immunoglobulins"/>
    <property type="match status" value="1"/>
</dbReference>